<dbReference type="PANTHER" id="PTHR11712">
    <property type="entry name" value="POLYKETIDE SYNTHASE-RELATED"/>
    <property type="match status" value="1"/>
</dbReference>
<dbReference type="CDD" id="cd00834">
    <property type="entry name" value="KAS_I_II"/>
    <property type="match status" value="1"/>
</dbReference>
<dbReference type="RefSeq" id="WP_130143030.1">
    <property type="nucleotide sequence ID" value="NZ_SGIT01000004.1"/>
</dbReference>
<dbReference type="InterPro" id="IPR014030">
    <property type="entry name" value="Ketoacyl_synth_N"/>
</dbReference>
<feature type="active site" description="For beta-ketoacyl synthase activity" evidence="12">
    <location>
        <position position="165"/>
    </location>
</feature>
<evidence type="ECO:0000256" key="2">
    <source>
        <dbReference type="ARBA" id="ARBA00008467"/>
    </source>
</evidence>
<comment type="pathway">
    <text evidence="1 11">Lipid metabolism; fatty acid biosynthesis.</text>
</comment>
<dbReference type="AlphaFoldDB" id="A0A4Q6XG72"/>
<comment type="catalytic activity">
    <reaction evidence="11">
        <text>(9Z)-hexadecenoyl-[ACP] + malonyl-[ACP] + H(+) = 3-oxo-(11Z)-octadecenoyl-[ACP] + holo-[ACP] + CO2</text>
        <dbReference type="Rhea" id="RHEA:55040"/>
        <dbReference type="Rhea" id="RHEA-COMP:9623"/>
        <dbReference type="Rhea" id="RHEA-COMP:9685"/>
        <dbReference type="Rhea" id="RHEA-COMP:10800"/>
        <dbReference type="Rhea" id="RHEA-COMP:14074"/>
        <dbReference type="ChEBI" id="CHEBI:15378"/>
        <dbReference type="ChEBI" id="CHEBI:16526"/>
        <dbReference type="ChEBI" id="CHEBI:64479"/>
        <dbReference type="ChEBI" id="CHEBI:78449"/>
        <dbReference type="ChEBI" id="CHEBI:83989"/>
        <dbReference type="ChEBI" id="CHEBI:138538"/>
        <dbReference type="EC" id="2.3.1.179"/>
    </reaction>
</comment>
<dbReference type="InterPro" id="IPR014031">
    <property type="entry name" value="Ketoacyl_synth_C"/>
</dbReference>
<evidence type="ECO:0000256" key="6">
    <source>
        <dbReference type="ARBA" id="ARBA00022679"/>
    </source>
</evidence>
<name>A0A4Q6XG72_9SPHI</name>
<evidence type="ECO:0000256" key="12">
    <source>
        <dbReference type="PIRSR" id="PIRSR000447-1"/>
    </source>
</evidence>
<organism evidence="15 16">
    <name type="scientific">Sphingobacterium corticibacterium</name>
    <dbReference type="NCBI Taxonomy" id="2484746"/>
    <lineage>
        <taxon>Bacteria</taxon>
        <taxon>Pseudomonadati</taxon>
        <taxon>Bacteroidota</taxon>
        <taxon>Sphingobacteriia</taxon>
        <taxon>Sphingobacteriales</taxon>
        <taxon>Sphingobacteriaceae</taxon>
        <taxon>Sphingobacterium</taxon>
    </lineage>
</organism>
<keyword evidence="10 11" id="KW-0012">Acyltransferase</keyword>
<feature type="domain" description="Ketosynthase family 3 (KS3)" evidence="14">
    <location>
        <begin position="3"/>
        <end position="414"/>
    </location>
</feature>
<keyword evidence="9 11" id="KW-0275">Fatty acid biosynthesis</keyword>
<comment type="catalytic activity">
    <reaction evidence="11">
        <text>a fatty acyl-[ACP] + malonyl-[ACP] + H(+) = a 3-oxoacyl-[ACP] + holo-[ACP] + CO2</text>
        <dbReference type="Rhea" id="RHEA:22836"/>
        <dbReference type="Rhea" id="RHEA-COMP:9623"/>
        <dbReference type="Rhea" id="RHEA-COMP:9685"/>
        <dbReference type="Rhea" id="RHEA-COMP:9916"/>
        <dbReference type="Rhea" id="RHEA-COMP:14125"/>
        <dbReference type="ChEBI" id="CHEBI:15378"/>
        <dbReference type="ChEBI" id="CHEBI:16526"/>
        <dbReference type="ChEBI" id="CHEBI:64479"/>
        <dbReference type="ChEBI" id="CHEBI:78449"/>
        <dbReference type="ChEBI" id="CHEBI:78776"/>
        <dbReference type="ChEBI" id="CHEBI:138651"/>
    </reaction>
</comment>
<keyword evidence="7" id="KW-0276">Fatty acid metabolism</keyword>
<dbReference type="Proteomes" id="UP000292855">
    <property type="component" value="Unassembled WGS sequence"/>
</dbReference>
<dbReference type="SUPFAM" id="SSF53901">
    <property type="entry name" value="Thiolase-like"/>
    <property type="match status" value="2"/>
</dbReference>
<sequence>MELKRVVVTGLGALTPLGNDVSSYWNGLINGVSGAAPITHFDASKFKTQFACEVKGFDPHNYMDRKEARKVDPFVQYAIASTDEAVKDAGLEFDKVDRNRIGVIWGAGIGGLTTFTEEVANFVKGDGTPRFNPFFIPKMLIDIAPGHISMRYGLHGPNFSAVSACASATNAMIDAFNYIRLGKADIIITGGSEATVNEAGIGGFNAMHALSTRNDDPKTASRPFDKDRDGFVSGEGSGAIVLESLEHALARGAKIYAEVAGGGMSADAHHITASHPEGLGAKLAMNMAVADAGIEYSDIDYINLHGTSTPVGDLSEPKAIIGLFGEHAYKMNLSSTKSMTGHLLGAAGAVEAIASILTVKNDIVPPTINHFTDDPEIDSNLNFTFNKAQKREVNAALSNTFGFGGHNASIIVKKYHS</sequence>
<dbReference type="GO" id="GO:0005829">
    <property type="term" value="C:cytosol"/>
    <property type="evidence" value="ECO:0007669"/>
    <property type="project" value="TreeGrafter"/>
</dbReference>
<evidence type="ECO:0000259" key="14">
    <source>
        <dbReference type="PROSITE" id="PS52004"/>
    </source>
</evidence>
<dbReference type="PROSITE" id="PS00606">
    <property type="entry name" value="KS3_1"/>
    <property type="match status" value="1"/>
</dbReference>
<dbReference type="InterPro" id="IPR018201">
    <property type="entry name" value="Ketoacyl_synth_AS"/>
</dbReference>
<accession>A0A4Q6XG72</accession>
<evidence type="ECO:0000256" key="7">
    <source>
        <dbReference type="ARBA" id="ARBA00022832"/>
    </source>
</evidence>
<evidence type="ECO:0000256" key="8">
    <source>
        <dbReference type="ARBA" id="ARBA00023098"/>
    </source>
</evidence>
<dbReference type="PIRSF" id="PIRSF000447">
    <property type="entry name" value="KAS_II"/>
    <property type="match status" value="1"/>
</dbReference>
<dbReference type="EMBL" id="SGIT01000004">
    <property type="protein sequence ID" value="RZF58483.1"/>
    <property type="molecule type" value="Genomic_DNA"/>
</dbReference>
<evidence type="ECO:0000256" key="11">
    <source>
        <dbReference type="PIRNR" id="PIRNR000447"/>
    </source>
</evidence>
<dbReference type="InterPro" id="IPR016039">
    <property type="entry name" value="Thiolase-like"/>
</dbReference>
<evidence type="ECO:0000313" key="16">
    <source>
        <dbReference type="Proteomes" id="UP000292855"/>
    </source>
</evidence>
<evidence type="ECO:0000256" key="5">
    <source>
        <dbReference type="ARBA" id="ARBA00022516"/>
    </source>
</evidence>
<dbReference type="InterPro" id="IPR017568">
    <property type="entry name" value="3-oxoacyl-ACP_synth-2"/>
</dbReference>
<dbReference type="GO" id="GO:0004315">
    <property type="term" value="F:3-oxoacyl-[acyl-carrier-protein] synthase activity"/>
    <property type="evidence" value="ECO:0007669"/>
    <property type="project" value="UniProtKB-UniRule"/>
</dbReference>
<comment type="caution">
    <text evidence="15">The sequence shown here is derived from an EMBL/GenBank/DDBJ whole genome shotgun (WGS) entry which is preliminary data.</text>
</comment>
<dbReference type="NCBIfam" id="NF005589">
    <property type="entry name" value="PRK07314.1"/>
    <property type="match status" value="1"/>
</dbReference>
<evidence type="ECO:0000256" key="3">
    <source>
        <dbReference type="ARBA" id="ARBA00012356"/>
    </source>
</evidence>
<dbReference type="NCBIfam" id="TIGR03150">
    <property type="entry name" value="fabF"/>
    <property type="match status" value="1"/>
</dbReference>
<dbReference type="SMART" id="SM00825">
    <property type="entry name" value="PKS_KS"/>
    <property type="match status" value="1"/>
</dbReference>
<keyword evidence="5 11" id="KW-0444">Lipid biosynthesis</keyword>
<dbReference type="Pfam" id="PF02801">
    <property type="entry name" value="Ketoacyl-synt_C"/>
    <property type="match status" value="1"/>
</dbReference>
<keyword evidence="6 11" id="KW-0808">Transferase</keyword>
<proteinExistence type="inferred from homology"/>
<evidence type="ECO:0000256" key="1">
    <source>
        <dbReference type="ARBA" id="ARBA00005194"/>
    </source>
</evidence>
<dbReference type="GO" id="GO:0006633">
    <property type="term" value="P:fatty acid biosynthetic process"/>
    <property type="evidence" value="ECO:0007669"/>
    <property type="project" value="UniProtKB-UniRule"/>
</dbReference>
<evidence type="ECO:0000313" key="15">
    <source>
        <dbReference type="EMBL" id="RZF58483.1"/>
    </source>
</evidence>
<dbReference type="FunFam" id="3.40.47.10:FF:000009">
    <property type="entry name" value="3-oxoacyl-[acyl-carrier-protein] synthase 2"/>
    <property type="match status" value="1"/>
</dbReference>
<dbReference type="PROSITE" id="PS52004">
    <property type="entry name" value="KS3_2"/>
    <property type="match status" value="1"/>
</dbReference>
<evidence type="ECO:0000256" key="13">
    <source>
        <dbReference type="RuleBase" id="RU003694"/>
    </source>
</evidence>
<keyword evidence="16" id="KW-1185">Reference proteome</keyword>
<dbReference type="InterPro" id="IPR000794">
    <property type="entry name" value="Beta-ketoacyl_synthase"/>
</dbReference>
<keyword evidence="8" id="KW-0443">Lipid metabolism</keyword>
<evidence type="ECO:0000256" key="9">
    <source>
        <dbReference type="ARBA" id="ARBA00023160"/>
    </source>
</evidence>
<dbReference type="InterPro" id="IPR020841">
    <property type="entry name" value="PKS_Beta-ketoAc_synthase_dom"/>
</dbReference>
<dbReference type="OrthoDB" id="9808669at2"/>
<dbReference type="Pfam" id="PF00109">
    <property type="entry name" value="ketoacyl-synt"/>
    <property type="match status" value="1"/>
</dbReference>
<dbReference type="Gene3D" id="3.40.47.10">
    <property type="match status" value="1"/>
</dbReference>
<gene>
    <name evidence="15" type="primary">fabF</name>
    <name evidence="15" type="ORF">EWE74_17925</name>
</gene>
<evidence type="ECO:0000256" key="4">
    <source>
        <dbReference type="ARBA" id="ARBA00014657"/>
    </source>
</evidence>
<dbReference type="UniPathway" id="UPA00094"/>
<evidence type="ECO:0000256" key="10">
    <source>
        <dbReference type="ARBA" id="ARBA00023315"/>
    </source>
</evidence>
<reference evidence="15 16" key="1">
    <citation type="submission" date="2019-02" db="EMBL/GenBank/DDBJ databases">
        <authorList>
            <person name="Li Y."/>
        </authorList>
    </citation>
    <scope>NUCLEOTIDE SEQUENCE [LARGE SCALE GENOMIC DNA]</scope>
    <source>
        <strain evidence="15 16">30C10-4-7</strain>
    </source>
</reference>
<dbReference type="PANTHER" id="PTHR11712:SF336">
    <property type="entry name" value="3-OXOACYL-[ACYL-CARRIER-PROTEIN] SYNTHASE, MITOCHONDRIAL"/>
    <property type="match status" value="1"/>
</dbReference>
<protein>
    <recommendedName>
        <fullName evidence="4 11">3-oxoacyl-[acyl-carrier-protein] synthase 2</fullName>
        <ecNumber evidence="3 11">2.3.1.179</ecNumber>
    </recommendedName>
</protein>
<dbReference type="EC" id="2.3.1.179" evidence="3 11"/>
<comment type="function">
    <text evidence="11">Involved in the type II fatty acid elongation cycle. Catalyzes the elongation of a wide range of acyl-ACP by the addition of two carbons from malonyl-ACP to an acyl acceptor. Can efficiently catalyze the conversion of palmitoleoyl-ACP (cis-hexadec-9-enoyl-ACP) to cis-vaccenoyl-ACP (cis-octadec-11-enoyl-ACP), an essential step in the thermal regulation of fatty acid composition.</text>
</comment>
<comment type="similarity">
    <text evidence="2 11 13">Belongs to the thiolase-like superfamily. Beta-ketoacyl-ACP synthases family.</text>
</comment>